<dbReference type="EMBL" id="SDJQ01000030">
    <property type="protein sequence ID" value="RXR30190.1"/>
    <property type="molecule type" value="Genomic_DNA"/>
</dbReference>
<organism evidence="3 4">
    <name type="scientific">Oerskovia turbata</name>
    <dbReference type="NCBI Taxonomy" id="1713"/>
    <lineage>
        <taxon>Bacteria</taxon>
        <taxon>Bacillati</taxon>
        <taxon>Actinomycetota</taxon>
        <taxon>Actinomycetes</taxon>
        <taxon>Micrococcales</taxon>
        <taxon>Cellulomonadaceae</taxon>
        <taxon>Oerskovia</taxon>
    </lineage>
</organism>
<dbReference type="Proteomes" id="UP000290517">
    <property type="component" value="Unassembled WGS sequence"/>
</dbReference>
<dbReference type="Pfam" id="PF18928">
    <property type="entry name" value="DUF5677"/>
    <property type="match status" value="1"/>
</dbReference>
<feature type="compositionally biased region" description="Basic and acidic residues" evidence="1">
    <location>
        <begin position="28"/>
        <end position="40"/>
    </location>
</feature>
<accession>A0A4Q1KLC9</accession>
<evidence type="ECO:0000313" key="5">
    <source>
        <dbReference type="Proteomes" id="UP000290517"/>
    </source>
</evidence>
<feature type="region of interest" description="Disordered" evidence="1">
    <location>
        <begin position="1"/>
        <end position="46"/>
    </location>
</feature>
<dbReference type="EMBL" id="SDJR01000005">
    <property type="protein sequence ID" value="RXR25747.1"/>
    <property type="molecule type" value="Genomic_DNA"/>
</dbReference>
<dbReference type="Proteomes" id="UP000289805">
    <property type="component" value="Unassembled WGS sequence"/>
</dbReference>
<reference evidence="4 5" key="1">
    <citation type="submission" date="2019-01" db="EMBL/GenBank/DDBJ databases">
        <title>Oerskovia turbata Genome sequencing and assembly.</title>
        <authorList>
            <person name="Dou T."/>
        </authorList>
    </citation>
    <scope>NUCLEOTIDE SEQUENCE [LARGE SCALE GENOMIC DNA]</scope>
    <source>
        <strain evidence="3 4">JCM12123</strain>
        <strain evidence="2 5">JCM3160</strain>
    </source>
</reference>
<sequence length="424" mass="47012">MTKRTTNRRGGPRDRADRGSAFGVPGHDWQKPDTTGHEFSDPFEDESVTAPPLLADCLPADVAQTIEQSTHLLIFNGSPLYQALDGSHPAIKMVLTAATNDVLALLRHVNHLDGRSAAHSARTLFEHAVTIYDLYEPGGPNPPERYEAHQHVTRQFVAQRRWWLTLLSAKQRRREEARLDRMQREADGALTGTQYAAGTFRRQWHEGNLYDRAAGHGLTPGYDGYRILSSVVHGSAGGLSGVVKKIDGTDVHRVGMDLDLAAIAFAEGLWSWREFARKLQKETARDEAANMVRVADELLGCLPRVRATLVDIDKRLWPKDAPARPIAMLAIYGQGRKLRWFLADHRTGSAIRTAAPEADVPQLEFLLRQARDFDHDAFGGRPMTAVFPGLTVVPKPDAKPVPLTQIAAPAGHPGILRRPRVFRS</sequence>
<protein>
    <submittedName>
        <fullName evidence="3">Uncharacterized protein</fullName>
    </submittedName>
</protein>
<dbReference type="RefSeq" id="WP_129429519.1">
    <property type="nucleotide sequence ID" value="NZ_JOFV01000006.1"/>
</dbReference>
<dbReference type="OrthoDB" id="5150245at2"/>
<evidence type="ECO:0000256" key="1">
    <source>
        <dbReference type="SAM" id="MobiDB-lite"/>
    </source>
</evidence>
<evidence type="ECO:0000313" key="4">
    <source>
        <dbReference type="Proteomes" id="UP000289805"/>
    </source>
</evidence>
<name>A0A4Q1KLC9_9CELL</name>
<dbReference type="InterPro" id="IPR043733">
    <property type="entry name" value="DUF5677"/>
</dbReference>
<evidence type="ECO:0000313" key="3">
    <source>
        <dbReference type="EMBL" id="RXR30190.1"/>
    </source>
</evidence>
<dbReference type="AlphaFoldDB" id="A0A4Q1KLC9"/>
<keyword evidence="5" id="KW-1185">Reference proteome</keyword>
<proteinExistence type="predicted"/>
<evidence type="ECO:0000313" key="2">
    <source>
        <dbReference type="EMBL" id="RXR25747.1"/>
    </source>
</evidence>
<comment type="caution">
    <text evidence="3">The sequence shown here is derived from an EMBL/GenBank/DDBJ whole genome shotgun (WGS) entry which is preliminary data.</text>
</comment>
<gene>
    <name evidence="2" type="ORF">EQW73_09555</name>
    <name evidence="3" type="ORF">EQW78_17440</name>
</gene>